<evidence type="ECO:0000313" key="1">
    <source>
        <dbReference type="EMBL" id="GIU45769.1"/>
    </source>
</evidence>
<name>A0ABQ4PE26_9GAMM</name>
<gene>
    <name evidence="1" type="ORF">TUM4630_14610</name>
</gene>
<accession>A0ABQ4PE26</accession>
<protein>
    <submittedName>
        <fullName evidence="1">Uncharacterized protein</fullName>
    </submittedName>
</protein>
<organism evidence="1 2">
    <name type="scientific">Shewanella algidipiscicola</name>
    <dbReference type="NCBI Taxonomy" id="614070"/>
    <lineage>
        <taxon>Bacteria</taxon>
        <taxon>Pseudomonadati</taxon>
        <taxon>Pseudomonadota</taxon>
        <taxon>Gammaproteobacteria</taxon>
        <taxon>Alteromonadales</taxon>
        <taxon>Shewanellaceae</taxon>
        <taxon>Shewanella</taxon>
    </lineage>
</organism>
<comment type="caution">
    <text evidence="1">The sequence shown here is derived from an EMBL/GenBank/DDBJ whole genome shotgun (WGS) entry which is preliminary data.</text>
</comment>
<proteinExistence type="predicted"/>
<keyword evidence="2" id="KW-1185">Reference proteome</keyword>
<sequence>MADVRLYISVGHHLINGVPLITKQITKPQHVSPDIIIDIQAKRTTINLEAPEIQSLMKSEKY</sequence>
<evidence type="ECO:0000313" key="2">
    <source>
        <dbReference type="Proteomes" id="UP000761574"/>
    </source>
</evidence>
<dbReference type="EMBL" id="BPFB01000014">
    <property type="protein sequence ID" value="GIU45769.1"/>
    <property type="molecule type" value="Genomic_DNA"/>
</dbReference>
<dbReference type="Proteomes" id="UP000761574">
    <property type="component" value="Unassembled WGS sequence"/>
</dbReference>
<reference evidence="1 2" key="1">
    <citation type="submission" date="2021-05" db="EMBL/GenBank/DDBJ databases">
        <title>Molecular characterization for Shewanella algae harboring chromosomal blaOXA-55-like strains isolated from clinical and environment sample.</title>
        <authorList>
            <person name="Ohama Y."/>
            <person name="Aoki K."/>
            <person name="Harada S."/>
            <person name="Moriya K."/>
            <person name="Ishii Y."/>
            <person name="Tateda K."/>
        </authorList>
    </citation>
    <scope>NUCLEOTIDE SEQUENCE [LARGE SCALE GENOMIC DNA]</scope>
    <source>
        <strain evidence="1 2">LMG 23746</strain>
    </source>
</reference>